<evidence type="ECO:0000313" key="2">
    <source>
        <dbReference type="Proteomes" id="UP000315385"/>
    </source>
</evidence>
<dbReference type="RefSeq" id="WP_142444540.1">
    <property type="nucleotide sequence ID" value="NZ_SESI01000004.1"/>
</dbReference>
<proteinExistence type="predicted"/>
<name>A0A544QL61_9EURY</name>
<accession>A0A544QL61</accession>
<organism evidence="1 2">
    <name type="scientific">Halonotius roseus</name>
    <dbReference type="NCBI Taxonomy" id="2511997"/>
    <lineage>
        <taxon>Archaea</taxon>
        <taxon>Methanobacteriati</taxon>
        <taxon>Methanobacteriota</taxon>
        <taxon>Stenosarchaea group</taxon>
        <taxon>Halobacteria</taxon>
        <taxon>Halobacteriales</taxon>
        <taxon>Haloferacaceae</taxon>
        <taxon>Halonotius</taxon>
    </lineage>
</organism>
<gene>
    <name evidence="1" type="ORF">EWF95_13135</name>
</gene>
<evidence type="ECO:0000313" key="1">
    <source>
        <dbReference type="EMBL" id="TQQ79067.1"/>
    </source>
</evidence>
<dbReference type="AlphaFoldDB" id="A0A544QL61"/>
<dbReference type="EMBL" id="SESI01000004">
    <property type="protein sequence ID" value="TQQ79067.1"/>
    <property type="molecule type" value="Genomic_DNA"/>
</dbReference>
<comment type="caution">
    <text evidence="1">The sequence shown here is derived from an EMBL/GenBank/DDBJ whole genome shotgun (WGS) entry which is preliminary data.</text>
</comment>
<dbReference type="Proteomes" id="UP000315385">
    <property type="component" value="Unassembled WGS sequence"/>
</dbReference>
<protein>
    <submittedName>
        <fullName evidence="1">Uncharacterized protein</fullName>
    </submittedName>
</protein>
<sequence length="447" mass="51997">MDRAELIDAVSEDLFAYVMHGEISEQHVTTQLKPTGLDERFESFDALVDLHFLLRPAVVDFVEQLPSRLRSIKTQTKNVQQTTRGQISGRIDWTSTMKQRSSQAPGDKSLFVCDNRHESYDIDENIVLKRLLSIIYTTLEECETYLKQEYEWVTDRWQENLELVEQMRELFERNVHIKRIRDPETYEPTDRMIQTAAMSRSDVYREAASLLQDHRRARESNPDALRELLEETLITPDDEETLFELYVLFQYVESIEEYQQSETSVKTIESGKQEVARIKSEDGTDVVLYHDSSANDRNLSFVPEPIEKQDAELTRSEQIDRQAREIVENYFTDKGFQLQTNRPDIIILEVQHEEGYEYLITEVKNSTSEQTVKKGVTETLEYLAFLRQENELVFDPDTPFGSGWNGVLVVQDFESRSTAPIEDQDTIRILQASELADSLPVILDRLL</sequence>
<keyword evidence="2" id="KW-1185">Reference proteome</keyword>
<reference evidence="1 2" key="1">
    <citation type="submission" date="2019-02" db="EMBL/GenBank/DDBJ databases">
        <title>Halonotius sp. a new haloqrchaeon isolated from saline water.</title>
        <authorList>
            <person name="Duran-Viseras A."/>
            <person name="Sanchez-Porro C."/>
            <person name="Ventosa A."/>
        </authorList>
    </citation>
    <scope>NUCLEOTIDE SEQUENCE [LARGE SCALE GENOMIC DNA]</scope>
    <source>
        <strain evidence="1 2">F9-27</strain>
    </source>
</reference>
<dbReference type="OrthoDB" id="78091at2157"/>